<comment type="caution">
    <text evidence="1">The sequence shown here is derived from an EMBL/GenBank/DDBJ whole genome shotgun (WGS) entry which is preliminary data.</text>
</comment>
<gene>
    <name evidence="1" type="ORF">FC72_GL002046</name>
</gene>
<dbReference type="Proteomes" id="UP000050929">
    <property type="component" value="Unassembled WGS sequence"/>
</dbReference>
<proteinExistence type="predicted"/>
<keyword evidence="2" id="KW-1185">Reference proteome</keyword>
<dbReference type="RefSeq" id="WP_057765487.1">
    <property type="nucleotide sequence ID" value="NZ_AZDG01000009.1"/>
</dbReference>
<dbReference type="STRING" id="1423811.FC72_GL002046"/>
<evidence type="ECO:0008006" key="3">
    <source>
        <dbReference type="Google" id="ProtNLM"/>
    </source>
</evidence>
<sequence length="794" mass="85115">MSIFVIVTANATNVSATLTSSTDLAVLKEAPNGLPLSQYMSNSTPTPVSGSPFKTNSAQIVDHSGDNSTDGNIISLANGKNTYGSLWSTKKTFDITKPQTISAWMYFGSGNGEDDINSEGITFVLQNDARGNGALGAGLDGIGAYGFDKSTSSVFNTYSEKVSFMQNSAIQNSVALEFDTAKNNMYNSKNAPINMSSSGIPLVGTTFSQNAYDTQLGTTPPSSLGIPGTLTYGSASRYGNIAVIYPAFAGTYYQTSIDSNINSNYPGFDKATVMVHVDSQLADLTDYTDSSNNPVYWHHVTIDWTPAPSGSNIAKLSYAFNDITKEGLEKTPTTKTIDIDTTKLNATDNLVRWGFTGANGTSNLVATKLVAFDSIPESPTSDVSASITDKTLNKTIIDSSTDKTVSNGDDLSLNYNLNYIRGKESWKSIASKIKIPDNVTLKPDANENIATIDYGDGQSPTKISKDDIVGGNLQYTLAKELDTNNSSAKISISVTAVNEISSDINVKQAPASFTGTNSIAMTSSPAFTILAKKDYSLVLGTDKTEYDLLYKNENAGLSSNLNLGYSSNAPSDLKGSDIVFNLSIGDHNYTAAQDLSLQTGQTTSSTMDIKQLIEGAGDNFWDVFPVNSTQQVKVTAIDRTNGLVSNAVTYNVNVLPDKSLTLNVSDSLAFQNIHYGNQSTYLKRTSDFNLSVTSLREPWQLSVTSKGLYNSDNSLNKNMNLVYKKDNDSDYMNVSETPVIVATNNQSYTTSTTDNISGNWTSDTGLLLKQLGLSPVGHYTGTLTWTTSDVIGNN</sequence>
<dbReference type="EMBL" id="AZDG01000009">
    <property type="protein sequence ID" value="KRK64638.1"/>
    <property type="molecule type" value="Genomic_DNA"/>
</dbReference>
<evidence type="ECO:0000313" key="1">
    <source>
        <dbReference type="EMBL" id="KRK64638.1"/>
    </source>
</evidence>
<protein>
    <recommendedName>
        <fullName evidence="3">WxL domain-containing protein</fullName>
    </recommendedName>
</protein>
<dbReference type="AlphaFoldDB" id="A0A0R1IZI2"/>
<dbReference type="PATRIC" id="fig|1423811.3.peg.2090"/>
<name>A0A0R1IZI2_9LACO</name>
<reference evidence="1 2" key="1">
    <citation type="journal article" date="2015" name="Genome Announc.">
        <title>Expanding the biotechnology potential of lactobacilli through comparative genomics of 213 strains and associated genera.</title>
        <authorList>
            <person name="Sun Z."/>
            <person name="Harris H.M."/>
            <person name="McCann A."/>
            <person name="Guo C."/>
            <person name="Argimon S."/>
            <person name="Zhang W."/>
            <person name="Yang X."/>
            <person name="Jeffery I.B."/>
            <person name="Cooney J.C."/>
            <person name="Kagawa T.F."/>
            <person name="Liu W."/>
            <person name="Song Y."/>
            <person name="Salvetti E."/>
            <person name="Wrobel A."/>
            <person name="Rasinkangas P."/>
            <person name="Parkhill J."/>
            <person name="Rea M.C."/>
            <person name="O'Sullivan O."/>
            <person name="Ritari J."/>
            <person name="Douillard F.P."/>
            <person name="Paul Ross R."/>
            <person name="Yang R."/>
            <person name="Briner A.E."/>
            <person name="Felis G.E."/>
            <person name="de Vos W.M."/>
            <person name="Barrangou R."/>
            <person name="Klaenhammer T.R."/>
            <person name="Caufield P.W."/>
            <person name="Cui Y."/>
            <person name="Zhang H."/>
            <person name="O'Toole P.W."/>
        </authorList>
    </citation>
    <scope>NUCLEOTIDE SEQUENCE [LARGE SCALE GENOMIC DNA]</scope>
    <source>
        <strain evidence="1 2">DSM 20183</strain>
    </source>
</reference>
<evidence type="ECO:0000313" key="2">
    <source>
        <dbReference type="Proteomes" id="UP000050929"/>
    </source>
</evidence>
<organism evidence="1 2">
    <name type="scientific">Companilactobacillus tucceti DSM 20183</name>
    <dbReference type="NCBI Taxonomy" id="1423811"/>
    <lineage>
        <taxon>Bacteria</taxon>
        <taxon>Bacillati</taxon>
        <taxon>Bacillota</taxon>
        <taxon>Bacilli</taxon>
        <taxon>Lactobacillales</taxon>
        <taxon>Lactobacillaceae</taxon>
        <taxon>Companilactobacillus</taxon>
    </lineage>
</organism>
<accession>A0A0R1IZI2</accession>
<dbReference type="Gene3D" id="2.60.120.200">
    <property type="match status" value="1"/>
</dbReference>
<dbReference type="OrthoDB" id="2306834at2"/>